<evidence type="ECO:0000259" key="12">
    <source>
        <dbReference type="SMART" id="SM00768"/>
    </source>
</evidence>
<keyword evidence="14" id="KW-1185">Reference proteome</keyword>
<dbReference type="PANTHER" id="PTHR31468:SF2">
    <property type="entry name" value="1,3-BETA-GLUCANOSYLTRANSFERASE GAS1"/>
    <property type="match status" value="1"/>
</dbReference>
<dbReference type="InterPro" id="IPR017853">
    <property type="entry name" value="GH"/>
</dbReference>
<dbReference type="Gene3D" id="1.20.58.1040">
    <property type="match status" value="1"/>
</dbReference>
<evidence type="ECO:0000256" key="9">
    <source>
        <dbReference type="RuleBase" id="RU361209"/>
    </source>
</evidence>
<evidence type="ECO:0000256" key="4">
    <source>
        <dbReference type="ARBA" id="ARBA00022729"/>
    </source>
</evidence>
<evidence type="ECO:0000256" key="6">
    <source>
        <dbReference type="ARBA" id="ARBA00023157"/>
    </source>
</evidence>
<evidence type="ECO:0000256" key="7">
    <source>
        <dbReference type="ARBA" id="ARBA00023180"/>
    </source>
</evidence>
<dbReference type="Proteomes" id="UP000799770">
    <property type="component" value="Unassembled WGS sequence"/>
</dbReference>
<comment type="subcellular location">
    <subcellularLocation>
        <location evidence="1 9">Cell membrane</location>
        <topology evidence="1 9">Lipid-anchor</topology>
        <topology evidence="1 9">GPI-anchor</topology>
    </subcellularLocation>
</comment>
<dbReference type="GO" id="GO:0042124">
    <property type="term" value="F:1,3-beta-glucanosyltransferase activity"/>
    <property type="evidence" value="ECO:0007669"/>
    <property type="project" value="TreeGrafter"/>
</dbReference>
<evidence type="ECO:0000256" key="10">
    <source>
        <dbReference type="SAM" id="MobiDB-lite"/>
    </source>
</evidence>
<evidence type="ECO:0000256" key="11">
    <source>
        <dbReference type="SAM" id="Phobius"/>
    </source>
</evidence>
<protein>
    <recommendedName>
        <fullName evidence="9">1,3-beta-glucanosyltransferase</fullName>
        <ecNumber evidence="9">2.4.1.-</ecNumber>
    </recommendedName>
</protein>
<evidence type="ECO:0000313" key="14">
    <source>
        <dbReference type="Proteomes" id="UP000799770"/>
    </source>
</evidence>
<dbReference type="InterPro" id="IPR012946">
    <property type="entry name" value="X8"/>
</dbReference>
<dbReference type="GO" id="GO:0071970">
    <property type="term" value="P:fungal-type cell wall (1-&gt;3)-beta-D-glucan biosynthetic process"/>
    <property type="evidence" value="ECO:0007669"/>
    <property type="project" value="TreeGrafter"/>
</dbReference>
<accession>A0A6A5YXW2</accession>
<evidence type="ECO:0000256" key="1">
    <source>
        <dbReference type="ARBA" id="ARBA00004609"/>
    </source>
</evidence>
<keyword evidence="9 13" id="KW-0808">Transferase</keyword>
<dbReference type="EC" id="2.4.1.-" evidence="9"/>
<sequence length="653" mass="70881">MKMPTSDAGVKIVSILCFLLLLCYVVAEADPIVVKGSRFFYKTNGEEFYIKGVTYQSYKKSTTLSAPPSDDLLTDKAACQRDIDLLKKLNVNTIRVFYIDPTQDHRGCLNAFADAGIYVLTDLSSDSHWLDPSVGVWDTALQSQFFSVVDALAPYNNILGLSLGRTYGELQESDGLPFWKAALRDLKAYIKEKNYRDIPIGYETDQSIENGTIAELNYLTCDEDQADFLGLWISFIDYDKCTDTDYITDTVNLAKNSHTSIPMYMETWGCKVPSTGKDNRTFHQVNDMYSKDATAVLSGGFVSDYFSDFDNDQNYGRCYTPFLVVDIDFSRVDAAPMDGFSALSSIMATISLSSTTLAEYSATATAPPCPTKDPSTLFNASSTLPPTPYDPLCKCMMQTLRCVAKSDAGESPASDLYEIMYDNLYTTCNNYSDTTCTGIGGDGSTGQYGAFNNCNITEVYSWAANKYWESHGDASCDLNDTVTLRAAPPAPSSDCQFLLDQVGTNGEQTLSATLSSATSTMSAPPSPSSSSSESRGLSIGAKAGIGLGAAAIVIALLLGILFVLHRKKQARKGGSSDHDPVVKSELDGSAISSATGTDMVKYRHDDGPIAELPEGQGLMAEIPAVNPDPVELPEDYIRGELLGSTVETGRRER</sequence>
<comment type="function">
    <text evidence="9">Splits internally a 1,3-beta-glucan molecule and transfers the newly generated reducing end (the donor) to the non-reducing end of another 1,3-beta-glucan molecule (the acceptor) forming a 1,3-beta linkage, resulting in the elongation of 1,3-beta-glucan chains in the cell wall.</text>
</comment>
<name>A0A6A5YXW2_9PLEO</name>
<feature type="transmembrane region" description="Helical" evidence="11">
    <location>
        <begin position="543"/>
        <end position="564"/>
    </location>
</feature>
<reference evidence="13" key="1">
    <citation type="journal article" date="2020" name="Stud. Mycol.">
        <title>101 Dothideomycetes genomes: a test case for predicting lifestyles and emergence of pathogens.</title>
        <authorList>
            <person name="Haridas S."/>
            <person name="Albert R."/>
            <person name="Binder M."/>
            <person name="Bloem J."/>
            <person name="Labutti K."/>
            <person name="Salamov A."/>
            <person name="Andreopoulos B."/>
            <person name="Baker S."/>
            <person name="Barry K."/>
            <person name="Bills G."/>
            <person name="Bluhm B."/>
            <person name="Cannon C."/>
            <person name="Castanera R."/>
            <person name="Culley D."/>
            <person name="Daum C."/>
            <person name="Ezra D."/>
            <person name="Gonzalez J."/>
            <person name="Henrissat B."/>
            <person name="Kuo A."/>
            <person name="Liang C."/>
            <person name="Lipzen A."/>
            <person name="Lutzoni F."/>
            <person name="Magnuson J."/>
            <person name="Mondo S."/>
            <person name="Nolan M."/>
            <person name="Ohm R."/>
            <person name="Pangilinan J."/>
            <person name="Park H.-J."/>
            <person name="Ramirez L."/>
            <person name="Alfaro M."/>
            <person name="Sun H."/>
            <person name="Tritt A."/>
            <person name="Yoshinaga Y."/>
            <person name="Zwiers L.-H."/>
            <person name="Turgeon B."/>
            <person name="Goodwin S."/>
            <person name="Spatafora J."/>
            <person name="Crous P."/>
            <person name="Grigoriev I."/>
        </authorList>
    </citation>
    <scope>NUCLEOTIDE SEQUENCE</scope>
    <source>
        <strain evidence="13">CBS 627.86</strain>
    </source>
</reference>
<dbReference type="Pfam" id="PF03198">
    <property type="entry name" value="Glyco_hydro_72"/>
    <property type="match status" value="1"/>
</dbReference>
<evidence type="ECO:0000256" key="8">
    <source>
        <dbReference type="ARBA" id="ARBA00023288"/>
    </source>
</evidence>
<feature type="chain" id="PRO_5025711308" description="1,3-beta-glucanosyltransferase" evidence="9">
    <location>
        <begin position="30"/>
        <end position="653"/>
    </location>
</feature>
<organism evidence="13 14">
    <name type="scientific">Lophiotrema nucula</name>
    <dbReference type="NCBI Taxonomy" id="690887"/>
    <lineage>
        <taxon>Eukaryota</taxon>
        <taxon>Fungi</taxon>
        <taxon>Dikarya</taxon>
        <taxon>Ascomycota</taxon>
        <taxon>Pezizomycotina</taxon>
        <taxon>Dothideomycetes</taxon>
        <taxon>Pleosporomycetidae</taxon>
        <taxon>Pleosporales</taxon>
        <taxon>Lophiotremataceae</taxon>
        <taxon>Lophiotrema</taxon>
    </lineage>
</organism>
<proteinExistence type="inferred from homology"/>
<keyword evidence="3 9" id="KW-0336">GPI-anchor</keyword>
<keyword evidence="5 9" id="KW-0472">Membrane</keyword>
<evidence type="ECO:0000256" key="3">
    <source>
        <dbReference type="ARBA" id="ARBA00022622"/>
    </source>
</evidence>
<feature type="region of interest" description="Disordered" evidence="10">
    <location>
        <begin position="513"/>
        <end position="535"/>
    </location>
</feature>
<dbReference type="SUPFAM" id="SSF51445">
    <property type="entry name" value="(Trans)glycosidases"/>
    <property type="match status" value="1"/>
</dbReference>
<keyword evidence="11" id="KW-1133">Transmembrane helix</keyword>
<feature type="domain" description="X8" evidence="12">
    <location>
        <begin position="400"/>
        <end position="497"/>
    </location>
</feature>
<dbReference type="GO" id="GO:0098552">
    <property type="term" value="C:side of membrane"/>
    <property type="evidence" value="ECO:0007669"/>
    <property type="project" value="UniProtKB-KW"/>
</dbReference>
<keyword evidence="6" id="KW-1015">Disulfide bond</keyword>
<gene>
    <name evidence="13" type="ORF">BDV96DRAFT_665011</name>
</gene>
<dbReference type="Pfam" id="PF07983">
    <property type="entry name" value="X8"/>
    <property type="match status" value="1"/>
</dbReference>
<comment type="similarity">
    <text evidence="2 9">Belongs to the glycosyl hydrolase 72 family.</text>
</comment>
<dbReference type="GO" id="GO:0005886">
    <property type="term" value="C:plasma membrane"/>
    <property type="evidence" value="ECO:0007669"/>
    <property type="project" value="UniProtKB-SubCell"/>
</dbReference>
<keyword evidence="11" id="KW-0812">Transmembrane</keyword>
<evidence type="ECO:0000256" key="5">
    <source>
        <dbReference type="ARBA" id="ARBA00023136"/>
    </source>
</evidence>
<keyword evidence="4 9" id="KW-0732">Signal</keyword>
<dbReference type="EMBL" id="ML977332">
    <property type="protein sequence ID" value="KAF2111995.1"/>
    <property type="molecule type" value="Genomic_DNA"/>
</dbReference>
<dbReference type="GO" id="GO:0031505">
    <property type="term" value="P:fungal-type cell wall organization"/>
    <property type="evidence" value="ECO:0007669"/>
    <property type="project" value="TreeGrafter"/>
</dbReference>
<feature type="signal peptide" evidence="9">
    <location>
        <begin position="1"/>
        <end position="29"/>
    </location>
</feature>
<dbReference type="InterPro" id="IPR004886">
    <property type="entry name" value="Glucanosyltransferase"/>
</dbReference>
<dbReference type="PANTHER" id="PTHR31468">
    <property type="entry name" value="1,3-BETA-GLUCANOSYLTRANSFERASE GAS1"/>
    <property type="match status" value="1"/>
</dbReference>
<dbReference type="OrthoDB" id="3796639at2759"/>
<keyword evidence="8 9" id="KW-0449">Lipoprotein</keyword>
<dbReference type="SMART" id="SM00768">
    <property type="entry name" value="X8"/>
    <property type="match status" value="1"/>
</dbReference>
<dbReference type="AlphaFoldDB" id="A0A6A5YXW2"/>
<evidence type="ECO:0000313" key="13">
    <source>
        <dbReference type="EMBL" id="KAF2111995.1"/>
    </source>
</evidence>
<keyword evidence="7" id="KW-0325">Glycoprotein</keyword>
<evidence type="ECO:0000256" key="2">
    <source>
        <dbReference type="ARBA" id="ARBA00007528"/>
    </source>
</evidence>
<dbReference type="Gene3D" id="3.20.20.80">
    <property type="entry name" value="Glycosidases"/>
    <property type="match status" value="1"/>
</dbReference>